<proteinExistence type="predicted"/>
<reference evidence="2 3" key="1">
    <citation type="journal article" date="2016" name="Nat. Commun.">
        <title>Thousands of microbial genomes shed light on interconnected biogeochemical processes in an aquifer system.</title>
        <authorList>
            <person name="Anantharaman K."/>
            <person name="Brown C.T."/>
            <person name="Hug L.A."/>
            <person name="Sharon I."/>
            <person name="Castelle C.J."/>
            <person name="Probst A.J."/>
            <person name="Thomas B.C."/>
            <person name="Singh A."/>
            <person name="Wilkins M.J."/>
            <person name="Karaoz U."/>
            <person name="Brodie E.L."/>
            <person name="Williams K.H."/>
            <person name="Hubbard S.S."/>
            <person name="Banfield J.F."/>
        </authorList>
    </citation>
    <scope>NUCLEOTIDE SEQUENCE [LARGE SCALE GENOMIC DNA]</scope>
</reference>
<name>A0A1F4W244_UNCKA</name>
<feature type="region of interest" description="Disordered" evidence="1">
    <location>
        <begin position="151"/>
        <end position="244"/>
    </location>
</feature>
<feature type="compositionally biased region" description="Basic and acidic residues" evidence="1">
    <location>
        <begin position="190"/>
        <end position="199"/>
    </location>
</feature>
<evidence type="ECO:0000313" key="3">
    <source>
        <dbReference type="Proteomes" id="UP000176614"/>
    </source>
</evidence>
<protein>
    <submittedName>
        <fullName evidence="2">Uncharacterized protein</fullName>
    </submittedName>
</protein>
<organism evidence="2 3">
    <name type="scientific">candidate division WWE3 bacterium RIFOXYA2_FULL_46_9</name>
    <dbReference type="NCBI Taxonomy" id="1802636"/>
    <lineage>
        <taxon>Bacteria</taxon>
        <taxon>Katanobacteria</taxon>
    </lineage>
</organism>
<dbReference type="EMBL" id="MEVT01000008">
    <property type="protein sequence ID" value="OGC63123.1"/>
    <property type="molecule type" value="Genomic_DNA"/>
</dbReference>
<feature type="region of interest" description="Disordered" evidence="1">
    <location>
        <begin position="274"/>
        <end position="350"/>
    </location>
</feature>
<evidence type="ECO:0000313" key="2">
    <source>
        <dbReference type="EMBL" id="OGC63123.1"/>
    </source>
</evidence>
<gene>
    <name evidence="2" type="ORF">A2264_00275</name>
</gene>
<sequence>MPNETFESPRHEIDLSSYSEKELIDPFRYSHRKLAPQEEDHLKREMLSRISDPKKLDALLDELTLSSAGSDGIGRKYPFNVNKEKLEGLRKMIDQELDKRYGIDAKTGAPLGTENKEEDTMYQWWPSSEDLAAADEDERERFMDARRAAMPKGIAQRQKFIKKQGLEPGDERLDGNKRKPARVTLKKHKQPFDDGDHYDPTAVKQKVIKQAHGEEVVESLADSREKESQMSQEDMYAEDETEPSYNLRRDFISGMKEADKDSWLKPWRDGNLEGPLSWKAATEDSMQEPQAETDSFDASDEDYMKGTKMSKTGDPEEFDLYRTIGKRGLEPEMRARKGRRVPQGEITTLV</sequence>
<dbReference type="Proteomes" id="UP000176614">
    <property type="component" value="Unassembled WGS sequence"/>
</dbReference>
<dbReference type="AlphaFoldDB" id="A0A1F4W244"/>
<feature type="compositionally biased region" description="Basic residues" evidence="1">
    <location>
        <begin position="178"/>
        <end position="189"/>
    </location>
</feature>
<evidence type="ECO:0000256" key="1">
    <source>
        <dbReference type="SAM" id="MobiDB-lite"/>
    </source>
</evidence>
<feature type="compositionally biased region" description="Basic and acidic residues" evidence="1">
    <location>
        <begin position="211"/>
        <end position="228"/>
    </location>
</feature>
<comment type="caution">
    <text evidence="2">The sequence shown here is derived from an EMBL/GenBank/DDBJ whole genome shotgun (WGS) entry which is preliminary data.</text>
</comment>
<accession>A0A1F4W244</accession>